<evidence type="ECO:0000256" key="2">
    <source>
        <dbReference type="ARBA" id="ARBA00004236"/>
    </source>
</evidence>
<evidence type="ECO:0000313" key="10">
    <source>
        <dbReference type="EMBL" id="MBA9076473.1"/>
    </source>
</evidence>
<dbReference type="EMBL" id="JACJIQ010000003">
    <property type="protein sequence ID" value="MBA9076473.1"/>
    <property type="molecule type" value="Genomic_DNA"/>
</dbReference>
<evidence type="ECO:0000313" key="11">
    <source>
        <dbReference type="Proteomes" id="UP000563094"/>
    </source>
</evidence>
<sequence length="272" mass="29722">MNTQEYIESGVLELYAAGGLTEAEQADVERMAAQYPEVRVALEEVTRTLEAYALTHAQPPRPELEDKILGHLQRLAPLAEPPLAEEAGKVVPLTDYSPNKSPNWLKVAAAVLLLISAATNVFLYKNLSEARQELAVSQQATRQYALQVNQVEQRAFKSENLLALVRDPQTVSVSLKGVEQHPAAQASVFWNKETKEVYFDPSKLPAAPAGKQYQLWALANGKPVDAGVVVQTDSLLQRMKSIQEAQAFAVTLEPAGGSVNPTLEAMYVMGNI</sequence>
<dbReference type="InterPro" id="IPR018764">
    <property type="entry name" value="RskA_C"/>
</dbReference>
<dbReference type="AlphaFoldDB" id="A0A839GFX1"/>
<dbReference type="PANTHER" id="PTHR37461">
    <property type="entry name" value="ANTI-SIGMA-K FACTOR RSKA"/>
    <property type="match status" value="1"/>
</dbReference>
<feature type="domain" description="Anti-sigma K factor RskA C-terminal" evidence="9">
    <location>
        <begin position="106"/>
        <end position="262"/>
    </location>
</feature>
<dbReference type="GO" id="GO:0005886">
    <property type="term" value="C:plasma membrane"/>
    <property type="evidence" value="ECO:0007669"/>
    <property type="project" value="UniProtKB-SubCell"/>
</dbReference>
<dbReference type="RefSeq" id="WP_182512303.1">
    <property type="nucleotide sequence ID" value="NZ_JACJIQ010000003.1"/>
</dbReference>
<accession>A0A839GFX1</accession>
<evidence type="ECO:0000256" key="3">
    <source>
        <dbReference type="ARBA" id="ARBA00022475"/>
    </source>
</evidence>
<organism evidence="10 11">
    <name type="scientific">Rufibacter quisquiliarum</name>
    <dbReference type="NCBI Taxonomy" id="1549639"/>
    <lineage>
        <taxon>Bacteria</taxon>
        <taxon>Pseudomonadati</taxon>
        <taxon>Bacteroidota</taxon>
        <taxon>Cytophagia</taxon>
        <taxon>Cytophagales</taxon>
        <taxon>Hymenobacteraceae</taxon>
        <taxon>Rufibacter</taxon>
    </lineage>
</organism>
<evidence type="ECO:0000256" key="4">
    <source>
        <dbReference type="ARBA" id="ARBA00022692"/>
    </source>
</evidence>
<keyword evidence="4" id="KW-0812">Transmembrane</keyword>
<comment type="subcellular location">
    <subcellularLocation>
        <location evidence="2">Cell membrane</location>
    </subcellularLocation>
    <subcellularLocation>
        <location evidence="1">Membrane</location>
        <topology evidence="1">Single-pass membrane protein</topology>
    </subcellularLocation>
</comment>
<evidence type="ECO:0000256" key="1">
    <source>
        <dbReference type="ARBA" id="ARBA00004167"/>
    </source>
</evidence>
<evidence type="ECO:0000259" key="9">
    <source>
        <dbReference type="Pfam" id="PF10099"/>
    </source>
</evidence>
<dbReference type="PANTHER" id="PTHR37461:SF1">
    <property type="entry name" value="ANTI-SIGMA-K FACTOR RSKA"/>
    <property type="match status" value="1"/>
</dbReference>
<evidence type="ECO:0000256" key="5">
    <source>
        <dbReference type="ARBA" id="ARBA00022989"/>
    </source>
</evidence>
<protein>
    <recommendedName>
        <fullName evidence="8">Regulator of SigK</fullName>
    </recommendedName>
    <alternativeName>
        <fullName evidence="7">Sigma-K anti-sigma factor RskA</fullName>
    </alternativeName>
</protein>
<dbReference type="Pfam" id="PF10099">
    <property type="entry name" value="RskA_C"/>
    <property type="match status" value="1"/>
</dbReference>
<dbReference type="GO" id="GO:0006417">
    <property type="term" value="P:regulation of translation"/>
    <property type="evidence" value="ECO:0007669"/>
    <property type="project" value="TreeGrafter"/>
</dbReference>
<keyword evidence="11" id="KW-1185">Reference proteome</keyword>
<name>A0A839GFX1_9BACT</name>
<dbReference type="InterPro" id="IPR051474">
    <property type="entry name" value="Anti-sigma-K/W_factor"/>
</dbReference>
<dbReference type="Gene3D" id="1.10.10.1320">
    <property type="entry name" value="Anti-sigma factor, zinc-finger domain"/>
    <property type="match status" value="1"/>
</dbReference>
<dbReference type="InterPro" id="IPR041916">
    <property type="entry name" value="Anti_sigma_zinc_sf"/>
</dbReference>
<gene>
    <name evidence="10" type="ORF">FHS90_001177</name>
</gene>
<dbReference type="Proteomes" id="UP000563094">
    <property type="component" value="Unassembled WGS sequence"/>
</dbReference>
<evidence type="ECO:0000256" key="8">
    <source>
        <dbReference type="ARBA" id="ARBA00030803"/>
    </source>
</evidence>
<keyword evidence="3" id="KW-1003">Cell membrane</keyword>
<comment type="caution">
    <text evidence="10">The sequence shown here is derived from an EMBL/GenBank/DDBJ whole genome shotgun (WGS) entry which is preliminary data.</text>
</comment>
<proteinExistence type="predicted"/>
<evidence type="ECO:0000256" key="6">
    <source>
        <dbReference type="ARBA" id="ARBA00023136"/>
    </source>
</evidence>
<keyword evidence="5" id="KW-1133">Transmembrane helix</keyword>
<dbReference type="GO" id="GO:0016989">
    <property type="term" value="F:sigma factor antagonist activity"/>
    <property type="evidence" value="ECO:0007669"/>
    <property type="project" value="TreeGrafter"/>
</dbReference>
<reference evidence="10 11" key="1">
    <citation type="submission" date="2020-08" db="EMBL/GenBank/DDBJ databases">
        <title>Genomic Encyclopedia of Type Strains, Phase IV (KMG-IV): sequencing the most valuable type-strain genomes for metagenomic binning, comparative biology and taxonomic classification.</title>
        <authorList>
            <person name="Goeker M."/>
        </authorList>
    </citation>
    <scope>NUCLEOTIDE SEQUENCE [LARGE SCALE GENOMIC DNA]</scope>
    <source>
        <strain evidence="10 11">DSM 29854</strain>
    </source>
</reference>
<evidence type="ECO:0000256" key="7">
    <source>
        <dbReference type="ARBA" id="ARBA00029829"/>
    </source>
</evidence>
<keyword evidence="6" id="KW-0472">Membrane</keyword>